<dbReference type="InterPro" id="IPR009081">
    <property type="entry name" value="PP-bd_ACP"/>
</dbReference>
<dbReference type="AlphaFoldDB" id="A0A4R4VJI3"/>
<evidence type="ECO:0000256" key="3">
    <source>
        <dbReference type="ARBA" id="ARBA00022553"/>
    </source>
</evidence>
<sequence length="689" mass="72839">MTSPTLPGAVGLLSSIRYVATRTPDRTALIFLADGEQETYRISYSLLVSAVAKTGERLARAHPPGTRALLCFPSGAEFVTAFLACLYAGIVAVPVAPPATREQVVRLGTVVADADTAVVITDASTEPFLDVPRITVPLPAADGRALWTPRLAVEDLAFLQYTSGSTNTPKGVMVTHGALTANLRMITSGLGFGGRTVEISWLPVFHDMGLIGALLAPLAAGSTVVLMPPMAFLRDPLNWLRAASRYRATITGAPNFAYELCHRRLGDRDPATVGIELSAMELMLVGAEPIRPSTVESFRRRFAPAGLRPSTLFPAYGLAEVTLMATGHHLGGEIGLTLDPGELEQGRAVPADTGRTVVNCGPSVDGQTLVVADPATGEPCPPGVVGEIWLAGNHVTRGYWRNPQATADATAHLPTHPGLTFLRTGDLGFQHDGDLYVTGRRKDMIILGGRNHYPQDIESTAETYPDVRPRGAAAFPVEHDGTEGVALAAEVTRAGSRDELACVAMAIADAIWREHDLAVTELVLLKPGTLPRTTSGKLRRRHTGDLLRAGELGEVYRHIPAVPRSRPLPAADPAALTETVLSAPRAAGERAVVYVVRTLTAALLGLDGPDAVPADVSPGSLGLDSIKITELSTHLSAALGVPVPIELIRTTTNPAELGAALYRRLLVHLATSAPHLVPNGTTTEQQGEL</sequence>
<dbReference type="InterPro" id="IPR036736">
    <property type="entry name" value="ACP-like_sf"/>
</dbReference>
<reference evidence="8 9" key="1">
    <citation type="submission" date="2019-03" db="EMBL/GenBank/DDBJ databases">
        <title>Draft genome sequences of novel Actinobacteria.</title>
        <authorList>
            <person name="Sahin N."/>
            <person name="Ay H."/>
            <person name="Saygin H."/>
        </authorList>
    </citation>
    <scope>NUCLEOTIDE SEQUENCE [LARGE SCALE GENOMIC DNA]</scope>
    <source>
        <strain evidence="8 9">KC712</strain>
    </source>
</reference>
<gene>
    <name evidence="8" type="ORF">E1294_49695</name>
</gene>
<dbReference type="GO" id="GO:0031177">
    <property type="term" value="F:phosphopantetheine binding"/>
    <property type="evidence" value="ECO:0007669"/>
    <property type="project" value="InterPro"/>
</dbReference>
<proteinExistence type="inferred from homology"/>
<dbReference type="GO" id="GO:0006633">
    <property type="term" value="P:fatty acid biosynthetic process"/>
    <property type="evidence" value="ECO:0007669"/>
    <property type="project" value="TreeGrafter"/>
</dbReference>
<dbReference type="SUPFAM" id="SSF47336">
    <property type="entry name" value="ACP-like"/>
    <property type="match status" value="1"/>
</dbReference>
<dbReference type="Proteomes" id="UP000294543">
    <property type="component" value="Unassembled WGS sequence"/>
</dbReference>
<evidence type="ECO:0000256" key="1">
    <source>
        <dbReference type="ARBA" id="ARBA00006432"/>
    </source>
</evidence>
<dbReference type="InterPro" id="IPR006162">
    <property type="entry name" value="Ppantetheine_attach_site"/>
</dbReference>
<keyword evidence="2" id="KW-0596">Phosphopantetheine</keyword>
<dbReference type="InterPro" id="IPR020806">
    <property type="entry name" value="PKS_PP-bd"/>
</dbReference>
<dbReference type="Pfam" id="PF00501">
    <property type="entry name" value="AMP-binding"/>
    <property type="match status" value="1"/>
</dbReference>
<dbReference type="Pfam" id="PF00550">
    <property type="entry name" value="PP-binding"/>
    <property type="match status" value="1"/>
</dbReference>
<protein>
    <recommendedName>
        <fullName evidence="7">Carrier domain-containing protein</fullName>
    </recommendedName>
</protein>
<dbReference type="PANTHER" id="PTHR22754:SF32">
    <property type="entry name" value="DISCO-INTERACTING PROTEIN 2"/>
    <property type="match status" value="1"/>
</dbReference>
<dbReference type="PROSITE" id="PS00012">
    <property type="entry name" value="PHOSPHOPANTETHEINE"/>
    <property type="match status" value="1"/>
</dbReference>
<dbReference type="InterPro" id="IPR045851">
    <property type="entry name" value="AMP-bd_C_sf"/>
</dbReference>
<evidence type="ECO:0000256" key="2">
    <source>
        <dbReference type="ARBA" id="ARBA00022450"/>
    </source>
</evidence>
<dbReference type="Gene3D" id="1.10.1200.10">
    <property type="entry name" value="ACP-like"/>
    <property type="match status" value="1"/>
</dbReference>
<dbReference type="InterPro" id="IPR025110">
    <property type="entry name" value="AMP-bd_C"/>
</dbReference>
<dbReference type="GO" id="GO:0070566">
    <property type="term" value="F:adenylyltransferase activity"/>
    <property type="evidence" value="ECO:0007669"/>
    <property type="project" value="TreeGrafter"/>
</dbReference>
<dbReference type="OrthoDB" id="3671040at2"/>
<dbReference type="FunFam" id="3.40.50.12780:FF:000013">
    <property type="entry name" value="Long-chain-fatty-acid--AMP ligase FadD32"/>
    <property type="match status" value="1"/>
</dbReference>
<dbReference type="InterPro" id="IPR040097">
    <property type="entry name" value="FAAL/FAAC"/>
</dbReference>
<dbReference type="EMBL" id="SMKP01000296">
    <property type="protein sequence ID" value="TDD05141.1"/>
    <property type="molecule type" value="Genomic_DNA"/>
</dbReference>
<dbReference type="Gene3D" id="3.30.300.30">
    <property type="match status" value="1"/>
</dbReference>
<name>A0A4R4VJI3_9ACTN</name>
<comment type="similarity">
    <text evidence="1">Belongs to the ATP-dependent AMP-binding enzyme family.</text>
</comment>
<accession>A0A4R4VJI3</accession>
<keyword evidence="4" id="KW-0436">Ligase</keyword>
<feature type="domain" description="Carrier" evidence="7">
    <location>
        <begin position="590"/>
        <end position="665"/>
    </location>
</feature>
<keyword evidence="5" id="KW-0276">Fatty acid metabolism</keyword>
<organism evidence="8 9">
    <name type="scientific">Nonomuraea diastatica</name>
    <dbReference type="NCBI Taxonomy" id="1848329"/>
    <lineage>
        <taxon>Bacteria</taxon>
        <taxon>Bacillati</taxon>
        <taxon>Actinomycetota</taxon>
        <taxon>Actinomycetes</taxon>
        <taxon>Streptosporangiales</taxon>
        <taxon>Streptosporangiaceae</taxon>
        <taxon>Nonomuraea</taxon>
    </lineage>
</organism>
<dbReference type="SUPFAM" id="SSF56801">
    <property type="entry name" value="Acetyl-CoA synthetase-like"/>
    <property type="match status" value="1"/>
</dbReference>
<keyword evidence="9" id="KW-1185">Reference proteome</keyword>
<dbReference type="Pfam" id="PF23024">
    <property type="entry name" value="AMP-dom_DIP2-like"/>
    <property type="match status" value="1"/>
</dbReference>
<dbReference type="CDD" id="cd05931">
    <property type="entry name" value="FAAL"/>
    <property type="match status" value="1"/>
</dbReference>
<evidence type="ECO:0000256" key="4">
    <source>
        <dbReference type="ARBA" id="ARBA00022598"/>
    </source>
</evidence>
<dbReference type="PROSITE" id="PS50075">
    <property type="entry name" value="CARRIER"/>
    <property type="match status" value="1"/>
</dbReference>
<dbReference type="RefSeq" id="WP_132519615.1">
    <property type="nucleotide sequence ID" value="NZ_SMKP01000296.1"/>
</dbReference>
<evidence type="ECO:0000313" key="8">
    <source>
        <dbReference type="EMBL" id="TDD05141.1"/>
    </source>
</evidence>
<keyword evidence="3" id="KW-0597">Phosphoprotein</keyword>
<dbReference type="SMART" id="SM00823">
    <property type="entry name" value="PKS_PP"/>
    <property type="match status" value="1"/>
</dbReference>
<dbReference type="InterPro" id="IPR042099">
    <property type="entry name" value="ANL_N_sf"/>
</dbReference>
<dbReference type="GO" id="GO:0016874">
    <property type="term" value="F:ligase activity"/>
    <property type="evidence" value="ECO:0007669"/>
    <property type="project" value="UniProtKB-KW"/>
</dbReference>
<dbReference type="GO" id="GO:0071766">
    <property type="term" value="P:Actinobacterium-type cell wall biogenesis"/>
    <property type="evidence" value="ECO:0007669"/>
    <property type="project" value="UniProtKB-ARBA"/>
</dbReference>
<dbReference type="GO" id="GO:0005886">
    <property type="term" value="C:plasma membrane"/>
    <property type="evidence" value="ECO:0007669"/>
    <property type="project" value="TreeGrafter"/>
</dbReference>
<evidence type="ECO:0000256" key="6">
    <source>
        <dbReference type="ARBA" id="ARBA00023098"/>
    </source>
</evidence>
<evidence type="ECO:0000313" key="9">
    <source>
        <dbReference type="Proteomes" id="UP000294543"/>
    </source>
</evidence>
<dbReference type="Gene3D" id="3.40.50.12780">
    <property type="entry name" value="N-terminal domain of ligase-like"/>
    <property type="match status" value="1"/>
</dbReference>
<evidence type="ECO:0000259" key="7">
    <source>
        <dbReference type="PROSITE" id="PS50075"/>
    </source>
</evidence>
<evidence type="ECO:0000256" key="5">
    <source>
        <dbReference type="ARBA" id="ARBA00022832"/>
    </source>
</evidence>
<dbReference type="InterPro" id="IPR000873">
    <property type="entry name" value="AMP-dep_synth/lig_dom"/>
</dbReference>
<comment type="caution">
    <text evidence="8">The sequence shown here is derived from an EMBL/GenBank/DDBJ whole genome shotgun (WGS) entry which is preliminary data.</text>
</comment>
<dbReference type="PANTHER" id="PTHR22754">
    <property type="entry name" value="DISCO-INTERACTING PROTEIN 2 DIP2 -RELATED"/>
    <property type="match status" value="1"/>
</dbReference>
<keyword evidence="6" id="KW-0443">Lipid metabolism</keyword>